<gene>
    <name evidence="1" type="ORF">chiPu_0021591</name>
</gene>
<dbReference type="Gene3D" id="3.80.10.10">
    <property type="entry name" value="Ribonuclease Inhibitor"/>
    <property type="match status" value="1"/>
</dbReference>
<dbReference type="OrthoDB" id="1060944at2759"/>
<keyword evidence="2" id="KW-1185">Reference proteome</keyword>
<feature type="non-terminal residue" evidence="1">
    <location>
        <position position="1"/>
    </location>
</feature>
<dbReference type="EMBL" id="BEZZ01004266">
    <property type="protein sequence ID" value="GCC17886.1"/>
    <property type="molecule type" value="Genomic_DNA"/>
</dbReference>
<dbReference type="SUPFAM" id="SSF52058">
    <property type="entry name" value="L domain-like"/>
    <property type="match status" value="1"/>
</dbReference>
<organism evidence="1 2">
    <name type="scientific">Chiloscyllium punctatum</name>
    <name type="common">Brownbanded bambooshark</name>
    <name type="synonym">Hemiscyllium punctatum</name>
    <dbReference type="NCBI Taxonomy" id="137246"/>
    <lineage>
        <taxon>Eukaryota</taxon>
        <taxon>Metazoa</taxon>
        <taxon>Chordata</taxon>
        <taxon>Craniata</taxon>
        <taxon>Vertebrata</taxon>
        <taxon>Chondrichthyes</taxon>
        <taxon>Elasmobranchii</taxon>
        <taxon>Galeomorphii</taxon>
        <taxon>Galeoidea</taxon>
        <taxon>Orectolobiformes</taxon>
        <taxon>Hemiscylliidae</taxon>
        <taxon>Chiloscyllium</taxon>
    </lineage>
</organism>
<accession>A0A401RIG1</accession>
<dbReference type="InterPro" id="IPR032675">
    <property type="entry name" value="LRR_dom_sf"/>
</dbReference>
<evidence type="ECO:0000313" key="1">
    <source>
        <dbReference type="EMBL" id="GCC17886.1"/>
    </source>
</evidence>
<name>A0A401RIG1_CHIPU</name>
<evidence type="ECO:0008006" key="3">
    <source>
        <dbReference type="Google" id="ProtNLM"/>
    </source>
</evidence>
<reference evidence="1 2" key="1">
    <citation type="journal article" date="2018" name="Nat. Ecol. Evol.">
        <title>Shark genomes provide insights into elasmobranch evolution and the origin of vertebrates.</title>
        <authorList>
            <person name="Hara Y"/>
            <person name="Yamaguchi K"/>
            <person name="Onimaru K"/>
            <person name="Kadota M"/>
            <person name="Koyanagi M"/>
            <person name="Keeley SD"/>
            <person name="Tatsumi K"/>
            <person name="Tanaka K"/>
            <person name="Motone F"/>
            <person name="Kageyama Y"/>
            <person name="Nozu R"/>
            <person name="Adachi N"/>
            <person name="Nishimura O"/>
            <person name="Nakagawa R"/>
            <person name="Tanegashima C"/>
            <person name="Kiyatake I"/>
            <person name="Matsumoto R"/>
            <person name="Murakumo K"/>
            <person name="Nishida K"/>
            <person name="Terakita A"/>
            <person name="Kuratani S"/>
            <person name="Sato K"/>
            <person name="Hyodo S Kuraku.S."/>
        </authorList>
    </citation>
    <scope>NUCLEOTIDE SEQUENCE [LARGE SCALE GENOMIC DNA]</scope>
</reference>
<dbReference type="STRING" id="137246.A0A401RIG1"/>
<proteinExistence type="predicted"/>
<dbReference type="Proteomes" id="UP000287033">
    <property type="component" value="Unassembled WGS sequence"/>
</dbReference>
<sequence>SGFLEAALPGLVFSLSLSRLTEFPGFSWTGYSALIHFTGLTIRPRISFRPRTVLLLLWSAAEVMAKDAARVARIVNETVEEGKNSLDLSNCKLTTFPVALFKVMKNVVANIHVISLENNELKLISGEFMTNFNQVREIPVDSLASMPFLKLLNMKSNPLSSDSQRTQQSVLTFELLTRDE</sequence>
<protein>
    <recommendedName>
        <fullName evidence="3">Leucine-rich repeat-containing protein 20</fullName>
    </recommendedName>
</protein>
<evidence type="ECO:0000313" key="2">
    <source>
        <dbReference type="Proteomes" id="UP000287033"/>
    </source>
</evidence>
<comment type="caution">
    <text evidence="1">The sequence shown here is derived from an EMBL/GenBank/DDBJ whole genome shotgun (WGS) entry which is preliminary data.</text>
</comment>
<dbReference type="AlphaFoldDB" id="A0A401RIG1"/>